<dbReference type="OrthoDB" id="10672139at2759"/>
<accession>A0A1Y2F709</accession>
<gene>
    <name evidence="2" type="ORF">LY90DRAFT_664894</name>
</gene>
<evidence type="ECO:0000313" key="2">
    <source>
        <dbReference type="EMBL" id="ORY78715.1"/>
    </source>
</evidence>
<dbReference type="Proteomes" id="UP000193920">
    <property type="component" value="Unassembled WGS sequence"/>
</dbReference>
<evidence type="ECO:0000313" key="3">
    <source>
        <dbReference type="Proteomes" id="UP000193920"/>
    </source>
</evidence>
<keyword evidence="3" id="KW-1185">Reference proteome</keyword>
<reference evidence="2 3" key="1">
    <citation type="submission" date="2016-08" db="EMBL/GenBank/DDBJ databases">
        <title>A Parts List for Fungal Cellulosomes Revealed by Comparative Genomics.</title>
        <authorList>
            <consortium name="DOE Joint Genome Institute"/>
            <person name="Haitjema C.H."/>
            <person name="Gilmore S.P."/>
            <person name="Henske J.K."/>
            <person name="Solomon K.V."/>
            <person name="De Groot R."/>
            <person name="Kuo A."/>
            <person name="Mondo S.J."/>
            <person name="Salamov A.A."/>
            <person name="Labutti K."/>
            <person name="Zhao Z."/>
            <person name="Chiniquy J."/>
            <person name="Barry K."/>
            <person name="Brewer H.M."/>
            <person name="Purvine S.O."/>
            <person name="Wright A.T."/>
            <person name="Boxma B."/>
            <person name="Van Alen T."/>
            <person name="Hackstein J.H."/>
            <person name="Baker S.E."/>
            <person name="Grigoriev I.V."/>
            <person name="O'Malley M.A."/>
        </authorList>
    </citation>
    <scope>NUCLEOTIDE SEQUENCE [LARGE SCALE GENOMIC DNA]</scope>
    <source>
        <strain evidence="2 3">G1</strain>
    </source>
</reference>
<proteinExistence type="predicted"/>
<protein>
    <submittedName>
        <fullName evidence="2">Uncharacterized protein</fullName>
    </submittedName>
</protein>
<organism evidence="2 3">
    <name type="scientific">Neocallimastix californiae</name>
    <dbReference type="NCBI Taxonomy" id="1754190"/>
    <lineage>
        <taxon>Eukaryota</taxon>
        <taxon>Fungi</taxon>
        <taxon>Fungi incertae sedis</taxon>
        <taxon>Chytridiomycota</taxon>
        <taxon>Chytridiomycota incertae sedis</taxon>
        <taxon>Neocallimastigomycetes</taxon>
        <taxon>Neocallimastigales</taxon>
        <taxon>Neocallimastigaceae</taxon>
        <taxon>Neocallimastix</taxon>
    </lineage>
</organism>
<evidence type="ECO:0000256" key="1">
    <source>
        <dbReference type="SAM" id="SignalP"/>
    </source>
</evidence>
<feature type="signal peptide" evidence="1">
    <location>
        <begin position="1"/>
        <end position="17"/>
    </location>
</feature>
<sequence length="259" mass="30263">MIFFLFICIALTNLCFSYHVYEELFKRKDDSYTINYSVKDAFIEVCDNGKCEKIFEDEINGGHECTVAIYNECPITSKYDRHALHLLCDVYDYEKCNKLYTEGYNSIPACQNKNPKYLEAQYKINKKVNSHYQLVCAKDYKGELCPYTNFVLDKMEKKTINETIFWNYVTASCTSKVCCDVFPNASNNENEIIDKEYDKLFDKALKYLKSENCTSQQKAAIRYFKSNSHTNNALLNIQNNIIKNMSLLLIILSSFYLLF</sequence>
<keyword evidence="1" id="KW-0732">Signal</keyword>
<name>A0A1Y2F709_9FUNG</name>
<feature type="chain" id="PRO_5013390840" evidence="1">
    <location>
        <begin position="18"/>
        <end position="259"/>
    </location>
</feature>
<dbReference type="AlphaFoldDB" id="A0A1Y2F709"/>
<comment type="caution">
    <text evidence="2">The sequence shown here is derived from an EMBL/GenBank/DDBJ whole genome shotgun (WGS) entry which is preliminary data.</text>
</comment>
<dbReference type="EMBL" id="MCOG01000016">
    <property type="protein sequence ID" value="ORY78715.1"/>
    <property type="molecule type" value="Genomic_DNA"/>
</dbReference>